<dbReference type="InterPro" id="IPR036397">
    <property type="entry name" value="RNaseH_sf"/>
</dbReference>
<organism evidence="2 3">
    <name type="scientific">Segatella oris</name>
    <dbReference type="NCBI Taxonomy" id="28135"/>
    <lineage>
        <taxon>Bacteria</taxon>
        <taxon>Pseudomonadati</taxon>
        <taxon>Bacteroidota</taxon>
        <taxon>Bacteroidia</taxon>
        <taxon>Bacteroidales</taxon>
        <taxon>Prevotellaceae</taxon>
        <taxon>Segatella</taxon>
    </lineage>
</organism>
<evidence type="ECO:0000313" key="2">
    <source>
        <dbReference type="EMBL" id="VEH15988.1"/>
    </source>
</evidence>
<dbReference type="SUPFAM" id="SSF53098">
    <property type="entry name" value="Ribonuclease H-like"/>
    <property type="match status" value="1"/>
</dbReference>
<dbReference type="GO" id="GO:0015074">
    <property type="term" value="P:DNA integration"/>
    <property type="evidence" value="ECO:0007669"/>
    <property type="project" value="InterPro"/>
</dbReference>
<dbReference type="InterPro" id="IPR036388">
    <property type="entry name" value="WH-like_DNA-bd_sf"/>
</dbReference>
<dbReference type="Gene3D" id="1.10.10.10">
    <property type="entry name" value="Winged helix-like DNA-binding domain superfamily/Winged helix DNA-binding domain"/>
    <property type="match status" value="1"/>
</dbReference>
<protein>
    <submittedName>
        <fullName evidence="2">Transposase and inactivated derivatives</fullName>
    </submittedName>
</protein>
<proteinExistence type="predicted"/>
<dbReference type="InterPro" id="IPR050900">
    <property type="entry name" value="Transposase_IS3/IS150/IS904"/>
</dbReference>
<dbReference type="PANTHER" id="PTHR46889">
    <property type="entry name" value="TRANSPOSASE INSF FOR INSERTION SEQUENCE IS3B-RELATED"/>
    <property type="match status" value="1"/>
</dbReference>
<reference evidence="2 3" key="1">
    <citation type="submission" date="2018-12" db="EMBL/GenBank/DDBJ databases">
        <authorList>
            <consortium name="Pathogen Informatics"/>
        </authorList>
    </citation>
    <scope>NUCLEOTIDE SEQUENCE [LARGE SCALE GENOMIC DNA]</scope>
    <source>
        <strain evidence="2 3">NCTC13071</strain>
    </source>
</reference>
<dbReference type="GO" id="GO:0003676">
    <property type="term" value="F:nucleic acid binding"/>
    <property type="evidence" value="ECO:0007669"/>
    <property type="project" value="InterPro"/>
</dbReference>
<dbReference type="PROSITE" id="PS50994">
    <property type="entry name" value="INTEGRASE"/>
    <property type="match status" value="1"/>
</dbReference>
<dbReference type="Pfam" id="PF13565">
    <property type="entry name" value="HTH_32"/>
    <property type="match status" value="1"/>
</dbReference>
<dbReference type="InterPro" id="IPR009057">
    <property type="entry name" value="Homeodomain-like_sf"/>
</dbReference>
<evidence type="ECO:0000313" key="3">
    <source>
        <dbReference type="Proteomes" id="UP000274578"/>
    </source>
</evidence>
<dbReference type="Pfam" id="PF00665">
    <property type="entry name" value="rve"/>
    <property type="match status" value="1"/>
</dbReference>
<dbReference type="EMBL" id="LR134384">
    <property type="protein sequence ID" value="VEH15988.1"/>
    <property type="molecule type" value="Genomic_DNA"/>
</dbReference>
<dbReference type="AlphaFoldDB" id="A0A448L7M2"/>
<gene>
    <name evidence="2" type="ORF">NCTC13071_02004</name>
</gene>
<dbReference type="NCBIfam" id="NF033516">
    <property type="entry name" value="transpos_IS3"/>
    <property type="match status" value="1"/>
</dbReference>
<dbReference type="PANTHER" id="PTHR46889:SF4">
    <property type="entry name" value="TRANSPOSASE INSO FOR INSERTION SEQUENCE ELEMENT IS911B-RELATED"/>
    <property type="match status" value="1"/>
</dbReference>
<dbReference type="SUPFAM" id="SSF46689">
    <property type="entry name" value="Homeodomain-like"/>
    <property type="match status" value="1"/>
</dbReference>
<sequence>MHELYIRYSAEEKETIVLSVKRSELSIVQALKRLGIPRRTFYNWYQKYATGGVNALRETPYRRQTTWNRIPDKIRQIVVELSLEHPELTPRELSVLLLEESQIFVSESSFYRILHERGLLERMEHDFVLAADEFHHKTKFPNEMWQTDFTYFKVKGWGWYYLSRVIDDYSRYIIHWELCSNMTSEDVSRTIDKVVEKAGVTLQNPPCLLSDNGPCYIASSLKEYLGKVYNIKHIHGKPLHPQTQGKIERYHRSMKNVIKLNHYFCPSELENAIDGWVKYYNESRFHESLDNLTPRDVYLGQGEKIKKIREIIKQNSINKRIFYPKTMKYQSK</sequence>
<dbReference type="InterPro" id="IPR001584">
    <property type="entry name" value="Integrase_cat-core"/>
</dbReference>
<dbReference type="InterPro" id="IPR012337">
    <property type="entry name" value="RNaseH-like_sf"/>
</dbReference>
<dbReference type="Gene3D" id="3.30.420.10">
    <property type="entry name" value="Ribonuclease H-like superfamily/Ribonuclease H"/>
    <property type="match status" value="1"/>
</dbReference>
<feature type="domain" description="Integrase catalytic" evidence="1">
    <location>
        <begin position="137"/>
        <end position="302"/>
    </location>
</feature>
<dbReference type="KEGG" id="poc:NCTC13071_02004"/>
<evidence type="ECO:0000259" key="1">
    <source>
        <dbReference type="PROSITE" id="PS50994"/>
    </source>
</evidence>
<dbReference type="InterPro" id="IPR048020">
    <property type="entry name" value="Transpos_IS3"/>
</dbReference>
<accession>A0A448L7M2</accession>
<dbReference type="Proteomes" id="UP000274578">
    <property type="component" value="Chromosome 1"/>
</dbReference>
<name>A0A448L7M2_9BACT</name>